<gene>
    <name evidence="4" type="ORF">Bca52824_089083</name>
</gene>
<evidence type="ECO:0000256" key="2">
    <source>
        <dbReference type="SAM" id="MobiDB-lite"/>
    </source>
</evidence>
<dbReference type="Proteomes" id="UP000886595">
    <property type="component" value="Unassembled WGS sequence"/>
</dbReference>
<dbReference type="GO" id="GO:0015031">
    <property type="term" value="P:protein transport"/>
    <property type="evidence" value="ECO:0007669"/>
    <property type="project" value="UniProtKB-KW"/>
</dbReference>
<evidence type="ECO:0000313" key="4">
    <source>
        <dbReference type="EMBL" id="KAG2249455.1"/>
    </source>
</evidence>
<dbReference type="Gene3D" id="1.20.58.70">
    <property type="match status" value="1"/>
</dbReference>
<dbReference type="InterPro" id="IPR006011">
    <property type="entry name" value="Syntaxin_N"/>
</dbReference>
<organism evidence="4 5">
    <name type="scientific">Brassica carinata</name>
    <name type="common">Ethiopian mustard</name>
    <name type="synonym">Abyssinian cabbage</name>
    <dbReference type="NCBI Taxonomy" id="52824"/>
    <lineage>
        <taxon>Eukaryota</taxon>
        <taxon>Viridiplantae</taxon>
        <taxon>Streptophyta</taxon>
        <taxon>Embryophyta</taxon>
        <taxon>Tracheophyta</taxon>
        <taxon>Spermatophyta</taxon>
        <taxon>Magnoliopsida</taxon>
        <taxon>eudicotyledons</taxon>
        <taxon>Gunneridae</taxon>
        <taxon>Pentapetalae</taxon>
        <taxon>rosids</taxon>
        <taxon>malvids</taxon>
        <taxon>Brassicales</taxon>
        <taxon>Brassicaceae</taxon>
        <taxon>Brassiceae</taxon>
        <taxon>Brassica</taxon>
    </lineage>
</organism>
<dbReference type="AlphaFoldDB" id="A0A8X7PDY1"/>
<protein>
    <recommendedName>
        <fullName evidence="3">Syntaxin N-terminal domain-containing protein</fullName>
    </recommendedName>
</protein>
<feature type="region of interest" description="Disordered" evidence="2">
    <location>
        <begin position="1"/>
        <end position="20"/>
    </location>
</feature>
<dbReference type="EMBL" id="JAAMPC010000017">
    <property type="protein sequence ID" value="KAG2249455.1"/>
    <property type="molecule type" value="Genomic_DNA"/>
</dbReference>
<dbReference type="SUPFAM" id="SSF47661">
    <property type="entry name" value="t-snare proteins"/>
    <property type="match status" value="1"/>
</dbReference>
<feature type="domain" description="Syntaxin N-terminal" evidence="3">
    <location>
        <begin position="18"/>
        <end position="81"/>
    </location>
</feature>
<keyword evidence="5" id="KW-1185">Reference proteome</keyword>
<dbReference type="Pfam" id="PF14523">
    <property type="entry name" value="Syntaxin_2"/>
    <property type="match status" value="1"/>
</dbReference>
<sequence length="88" mass="10218">MNQHERLQLPTTRQHSRRKTRLQIGQLVKDTAAKLKDASETDHQRGVNQKKKIVDAKLAKDFQSVLKEFQKAQRLAAERETMPLCQSH</sequence>
<evidence type="ECO:0000259" key="3">
    <source>
        <dbReference type="Pfam" id="PF14523"/>
    </source>
</evidence>
<name>A0A8X7PDY1_BRACI</name>
<accession>A0A8X7PDY1</accession>
<reference evidence="4 5" key="1">
    <citation type="submission" date="2020-02" db="EMBL/GenBank/DDBJ databases">
        <authorList>
            <person name="Ma Q."/>
            <person name="Huang Y."/>
            <person name="Song X."/>
            <person name="Pei D."/>
        </authorList>
    </citation>
    <scope>NUCLEOTIDE SEQUENCE [LARGE SCALE GENOMIC DNA]</scope>
    <source>
        <strain evidence="4">Sxm20200214</strain>
        <tissue evidence="4">Leaf</tissue>
    </source>
</reference>
<keyword evidence="1" id="KW-0813">Transport</keyword>
<dbReference type="InterPro" id="IPR010989">
    <property type="entry name" value="SNARE"/>
</dbReference>
<evidence type="ECO:0000256" key="1">
    <source>
        <dbReference type="ARBA" id="ARBA00022927"/>
    </source>
</evidence>
<comment type="caution">
    <text evidence="4">The sequence shown here is derived from an EMBL/GenBank/DDBJ whole genome shotgun (WGS) entry which is preliminary data.</text>
</comment>
<keyword evidence="1" id="KW-0653">Protein transport</keyword>
<dbReference type="GO" id="GO:0016020">
    <property type="term" value="C:membrane"/>
    <property type="evidence" value="ECO:0007669"/>
    <property type="project" value="InterPro"/>
</dbReference>
<dbReference type="OrthoDB" id="364348at2759"/>
<proteinExistence type="predicted"/>
<evidence type="ECO:0000313" key="5">
    <source>
        <dbReference type="Proteomes" id="UP000886595"/>
    </source>
</evidence>
<dbReference type="GO" id="GO:0016192">
    <property type="term" value="P:vesicle-mediated transport"/>
    <property type="evidence" value="ECO:0007669"/>
    <property type="project" value="InterPro"/>
</dbReference>